<dbReference type="Proteomes" id="UP000055019">
    <property type="component" value="Unassembled WGS sequence"/>
</dbReference>
<protein>
    <submittedName>
        <fullName evidence="1">Uncharacterized protein</fullName>
    </submittedName>
</protein>
<name>A0A158HL55_9BURK</name>
<reference evidence="1" key="1">
    <citation type="submission" date="2016-01" db="EMBL/GenBank/DDBJ databases">
        <authorList>
            <person name="Peeters C."/>
        </authorList>
    </citation>
    <scope>NUCLEOTIDE SEQUENCE [LARGE SCALE GENOMIC DNA]</scope>
    <source>
        <strain evidence="1">LMG 29317</strain>
    </source>
</reference>
<keyword evidence="2" id="KW-1185">Reference proteome</keyword>
<organism evidence="1 2">
    <name type="scientific">Caballeronia arvi</name>
    <dbReference type="NCBI Taxonomy" id="1777135"/>
    <lineage>
        <taxon>Bacteria</taxon>
        <taxon>Pseudomonadati</taxon>
        <taxon>Pseudomonadota</taxon>
        <taxon>Betaproteobacteria</taxon>
        <taxon>Burkholderiales</taxon>
        <taxon>Burkholderiaceae</taxon>
        <taxon>Caballeronia</taxon>
    </lineage>
</organism>
<evidence type="ECO:0000313" key="1">
    <source>
        <dbReference type="EMBL" id="SAL44803.1"/>
    </source>
</evidence>
<evidence type="ECO:0000313" key="2">
    <source>
        <dbReference type="Proteomes" id="UP000055019"/>
    </source>
</evidence>
<dbReference type="OrthoDB" id="8678921at2"/>
<dbReference type="EMBL" id="FCOM02000006">
    <property type="protein sequence ID" value="SAL44803.1"/>
    <property type="molecule type" value="Genomic_DNA"/>
</dbReference>
<sequence>MSTIRFHCPAVTITCRQYSGPATPGYDYTLTVSAALVKTGAIVSGPVTTIPKITATHSINNQSGSTLWGKMFTGAASGSFNSIARSVTNSTVRVDMPKAFMKNMASIGATTGATPVNLSLD</sequence>
<dbReference type="RefSeq" id="WP_143749177.1">
    <property type="nucleotide sequence ID" value="NZ_FCOM02000006.1"/>
</dbReference>
<gene>
    <name evidence="1" type="ORF">AWB74_01898</name>
</gene>
<accession>A0A158HL55</accession>
<comment type="caution">
    <text evidence="1">The sequence shown here is derived from an EMBL/GenBank/DDBJ whole genome shotgun (WGS) entry which is preliminary data.</text>
</comment>
<proteinExistence type="predicted"/>
<dbReference type="AlphaFoldDB" id="A0A158HL55"/>